<sequence length="210" mass="22192">MQITVKGVAIACIFGAAVLLDLSLQKAFAAEPPSQQQIAAIVKQFADAARGQGLHSPAFRREVAGAVTLSAAADGSLRITLPVSTNGAVPLVVALEGVAENTYANYCRNLGGNSQEQTFVCIVPSGAADQHGEQLIGDVVSQGMGRAIRFDRVETGTSRPAELAWKVACDPDPAMRTAAFQDAAHEQGAFYAAYRFRLNEIRARGCEQKS</sequence>
<evidence type="ECO:0000313" key="1">
    <source>
        <dbReference type="EMBL" id="MQY51308.1"/>
    </source>
</evidence>
<name>A0A6L5JYM2_RHOTE</name>
<comment type="caution">
    <text evidence="1">The sequence shown here is derived from an EMBL/GenBank/DDBJ whole genome shotgun (WGS) entry which is preliminary data.</text>
</comment>
<gene>
    <name evidence="1" type="ORF">GHK24_05920</name>
</gene>
<dbReference type="AlphaFoldDB" id="A0A6L5JYM2"/>
<proteinExistence type="predicted"/>
<organism evidence="1 2">
    <name type="scientific">Rhodocyclus tenuis</name>
    <name type="common">Rhodospirillum tenue</name>
    <dbReference type="NCBI Taxonomy" id="1066"/>
    <lineage>
        <taxon>Bacteria</taxon>
        <taxon>Pseudomonadati</taxon>
        <taxon>Pseudomonadota</taxon>
        <taxon>Betaproteobacteria</taxon>
        <taxon>Rhodocyclales</taxon>
        <taxon>Rhodocyclaceae</taxon>
        <taxon>Rhodocyclus</taxon>
    </lineage>
</organism>
<evidence type="ECO:0000313" key="2">
    <source>
        <dbReference type="Proteomes" id="UP000480275"/>
    </source>
</evidence>
<dbReference type="Proteomes" id="UP000480275">
    <property type="component" value="Unassembled WGS sequence"/>
</dbReference>
<reference evidence="1 2" key="1">
    <citation type="submission" date="2019-10" db="EMBL/GenBank/DDBJ databases">
        <title>Whole-genome sequence of the purple nonsulfur photosynthetic bacterium Rhodocyclus tenuis.</title>
        <authorList>
            <person name="Kyndt J.A."/>
            <person name="Meyer T.E."/>
        </authorList>
    </citation>
    <scope>NUCLEOTIDE SEQUENCE [LARGE SCALE GENOMIC DNA]</scope>
    <source>
        <strain evidence="1 2">DSM 110</strain>
    </source>
</reference>
<dbReference type="EMBL" id="WIXJ01000003">
    <property type="protein sequence ID" value="MQY51308.1"/>
    <property type="molecule type" value="Genomic_DNA"/>
</dbReference>
<protein>
    <submittedName>
        <fullName evidence="1">Uncharacterized protein</fullName>
    </submittedName>
</protein>
<accession>A0A6L5JYM2</accession>